<reference evidence="1 2" key="1">
    <citation type="submission" date="2020-06" db="EMBL/GenBank/DDBJ databases">
        <title>Dyadobacter sandarakinus sp. nov., isolated from the soil of the Arctic Yellow River Station.</title>
        <authorList>
            <person name="Zhang Y."/>
            <person name="Peng F."/>
        </authorList>
    </citation>
    <scope>NUCLEOTIDE SEQUENCE [LARGE SCALE GENOMIC DNA]</scope>
    <source>
        <strain evidence="1 2">Q3-56</strain>
    </source>
</reference>
<proteinExistence type="predicted"/>
<dbReference type="Pfam" id="PF17642">
    <property type="entry name" value="TssD"/>
    <property type="match status" value="1"/>
</dbReference>
<evidence type="ECO:0000313" key="2">
    <source>
        <dbReference type="Proteomes" id="UP000612680"/>
    </source>
</evidence>
<protein>
    <submittedName>
        <fullName evidence="1">Uncharacterized protein</fullName>
    </submittedName>
</protein>
<dbReference type="Proteomes" id="UP000612680">
    <property type="component" value="Chromosome"/>
</dbReference>
<dbReference type="EMBL" id="CP056775">
    <property type="protein sequence ID" value="QRR03015.1"/>
    <property type="molecule type" value="Genomic_DNA"/>
</dbReference>
<dbReference type="InterPro" id="IPR041408">
    <property type="entry name" value="Hcp_Tssd"/>
</dbReference>
<evidence type="ECO:0000313" key="1">
    <source>
        <dbReference type="EMBL" id="QRR03015.1"/>
    </source>
</evidence>
<gene>
    <name evidence="1" type="ORF">HWI92_19930</name>
</gene>
<accession>A0ABX7IAT2</accession>
<sequence>MHSMLTLTIDHDQTYEILLMRFEVHQGVDDSMGIASPMQWAYLYVEAAMVLDDFLAGWASKASQKYDLTVEHAGENGPVKTMDFKEAVCTELVEMFDDGTDGVRSPGGLQNFVTCLTITAGKVEVKDAKLENF</sequence>
<dbReference type="RefSeq" id="WP_204658552.1">
    <property type="nucleotide sequence ID" value="NZ_CP056775.1"/>
</dbReference>
<keyword evidence="2" id="KW-1185">Reference proteome</keyword>
<name>A0ABX7IAT2_9BACT</name>
<organism evidence="1 2">
    <name type="scientific">Dyadobacter sandarakinus</name>
    <dbReference type="NCBI Taxonomy" id="2747268"/>
    <lineage>
        <taxon>Bacteria</taxon>
        <taxon>Pseudomonadati</taxon>
        <taxon>Bacteroidota</taxon>
        <taxon>Cytophagia</taxon>
        <taxon>Cytophagales</taxon>
        <taxon>Spirosomataceae</taxon>
        <taxon>Dyadobacter</taxon>
    </lineage>
</organism>